<protein>
    <recommendedName>
        <fullName evidence="3">AB hydrolase-1 domain-containing protein</fullName>
    </recommendedName>
</protein>
<dbReference type="Proteomes" id="UP001437256">
    <property type="component" value="Unassembled WGS sequence"/>
</dbReference>
<organism evidence="4 5">
    <name type="scientific">Marasmius tenuissimus</name>
    <dbReference type="NCBI Taxonomy" id="585030"/>
    <lineage>
        <taxon>Eukaryota</taxon>
        <taxon>Fungi</taxon>
        <taxon>Dikarya</taxon>
        <taxon>Basidiomycota</taxon>
        <taxon>Agaricomycotina</taxon>
        <taxon>Agaricomycetes</taxon>
        <taxon>Agaricomycetidae</taxon>
        <taxon>Agaricales</taxon>
        <taxon>Marasmiineae</taxon>
        <taxon>Marasmiaceae</taxon>
        <taxon>Marasmius</taxon>
    </lineage>
</organism>
<dbReference type="PIRSF" id="PIRSF005539">
    <property type="entry name" value="Pept_S33_TRI_F1"/>
    <property type="match status" value="1"/>
</dbReference>
<keyword evidence="2" id="KW-0378">Hydrolase</keyword>
<feature type="domain" description="AB hydrolase-1" evidence="3">
    <location>
        <begin position="33"/>
        <end position="118"/>
    </location>
</feature>
<evidence type="ECO:0000313" key="4">
    <source>
        <dbReference type="EMBL" id="KAL0067012.1"/>
    </source>
</evidence>
<dbReference type="PANTHER" id="PTHR43194:SF2">
    <property type="entry name" value="PEROXISOMAL MEMBRANE PROTEIN LPX1"/>
    <property type="match status" value="1"/>
</dbReference>
<dbReference type="Gene3D" id="3.40.50.1820">
    <property type="entry name" value="alpha/beta hydrolase"/>
    <property type="match status" value="1"/>
</dbReference>
<dbReference type="PANTHER" id="PTHR43194">
    <property type="entry name" value="HYDROLASE ALPHA/BETA FOLD FAMILY"/>
    <property type="match status" value="1"/>
</dbReference>
<dbReference type="InterPro" id="IPR029058">
    <property type="entry name" value="AB_hydrolase_fold"/>
</dbReference>
<evidence type="ECO:0000313" key="5">
    <source>
        <dbReference type="Proteomes" id="UP001437256"/>
    </source>
</evidence>
<gene>
    <name evidence="4" type="ORF">AAF712_006001</name>
</gene>
<name>A0ABR3A101_9AGAR</name>
<dbReference type="InterPro" id="IPR002410">
    <property type="entry name" value="Peptidase_S33"/>
</dbReference>
<dbReference type="EMBL" id="JBBXMP010000030">
    <property type="protein sequence ID" value="KAL0067012.1"/>
    <property type="molecule type" value="Genomic_DNA"/>
</dbReference>
<evidence type="ECO:0000256" key="2">
    <source>
        <dbReference type="ARBA" id="ARBA00022801"/>
    </source>
</evidence>
<accession>A0ABR3A101</accession>
<proteinExistence type="inferred from homology"/>
<dbReference type="PRINTS" id="PR00793">
    <property type="entry name" value="PROAMNOPTASE"/>
</dbReference>
<reference evidence="4 5" key="1">
    <citation type="submission" date="2024-05" db="EMBL/GenBank/DDBJ databases">
        <title>A draft genome resource for the thread blight pathogen Marasmius tenuissimus strain MS-2.</title>
        <authorList>
            <person name="Yulfo-Soto G.E."/>
            <person name="Baruah I.K."/>
            <person name="Amoako-Attah I."/>
            <person name="Bukari Y."/>
            <person name="Meinhardt L.W."/>
            <person name="Bailey B.A."/>
            <person name="Cohen S.P."/>
        </authorList>
    </citation>
    <scope>NUCLEOTIDE SEQUENCE [LARGE SCALE GENOMIC DNA]</scope>
    <source>
        <strain evidence="4 5">MS-2</strain>
    </source>
</reference>
<evidence type="ECO:0000256" key="1">
    <source>
        <dbReference type="ARBA" id="ARBA00010088"/>
    </source>
</evidence>
<dbReference type="SUPFAM" id="SSF53474">
    <property type="entry name" value="alpha/beta-Hydrolases"/>
    <property type="match status" value="1"/>
</dbReference>
<dbReference type="InterPro" id="IPR005945">
    <property type="entry name" value="Pro_imino_pep"/>
</dbReference>
<dbReference type="Pfam" id="PF00561">
    <property type="entry name" value="Abhydrolase_1"/>
    <property type="match status" value="1"/>
</dbReference>
<sequence length="277" mass="31642">MSSREGSVDFIIGDKIFKTWYLVVGDLKSGKIPLVLLHGGPGFSHHYMLADRSLYEKAGIPLVFYDQIGNGNSSHVKDAPKDFWKPELFMDQLNGLLSHLGISDSFDLLGHSWGGMLAGRQLRRELLERGTDSLLKSQFLPDIYDIIEKHEREGTTDEKDYQDVVGQFMRKHVCTVDPWPAVFLQSLGELEKDNTVYHTMWGPSEFSITGTMRGWTIIDILHRISAPLDEVQSIAVMPWFLNVPKVKWVELQNSTHLAQFEEPEKYFDVILAFLERS</sequence>
<dbReference type="InterPro" id="IPR000073">
    <property type="entry name" value="AB_hydrolase_1"/>
</dbReference>
<comment type="caution">
    <text evidence="4">The sequence shown here is derived from an EMBL/GenBank/DDBJ whole genome shotgun (WGS) entry which is preliminary data.</text>
</comment>
<dbReference type="InterPro" id="IPR050228">
    <property type="entry name" value="Carboxylesterase_BioH"/>
</dbReference>
<comment type="similarity">
    <text evidence="1">Belongs to the peptidase S33 family.</text>
</comment>
<evidence type="ECO:0000259" key="3">
    <source>
        <dbReference type="Pfam" id="PF00561"/>
    </source>
</evidence>
<keyword evidence="5" id="KW-1185">Reference proteome</keyword>